<dbReference type="NCBIfam" id="NF033766">
    <property type="entry name" value="choice_anch_G"/>
    <property type="match status" value="1"/>
</dbReference>
<feature type="domain" description="MucBP" evidence="4">
    <location>
        <begin position="736"/>
        <end position="797"/>
    </location>
</feature>
<dbReference type="InterPro" id="IPR027273">
    <property type="entry name" value="Neocarzinostatin-like"/>
</dbReference>
<organism evidence="5 6">
    <name type="scientific">Promicromonospora sukumoe</name>
    <dbReference type="NCBI Taxonomy" id="88382"/>
    <lineage>
        <taxon>Bacteria</taxon>
        <taxon>Bacillati</taxon>
        <taxon>Actinomycetota</taxon>
        <taxon>Actinomycetes</taxon>
        <taxon>Micrococcales</taxon>
        <taxon>Promicromonosporaceae</taxon>
        <taxon>Promicromonospora</taxon>
    </lineage>
</organism>
<reference evidence="5 6" key="1">
    <citation type="submission" date="2020-07" db="EMBL/GenBank/DDBJ databases">
        <title>Sequencing the genomes of 1000 actinobacteria strains.</title>
        <authorList>
            <person name="Klenk H.-P."/>
        </authorList>
    </citation>
    <scope>NUCLEOTIDE SEQUENCE [LARGE SCALE GENOMIC DNA]</scope>
    <source>
        <strain evidence="5 6">DSM 44121</strain>
    </source>
</reference>
<feature type="domain" description="MucBP" evidence="4">
    <location>
        <begin position="926"/>
        <end position="988"/>
    </location>
</feature>
<keyword evidence="1" id="KW-0677">Repeat</keyword>
<keyword evidence="3" id="KW-0472">Membrane</keyword>
<comment type="caution">
    <text evidence="5">The sequence shown here is derived from an EMBL/GenBank/DDBJ whole genome shotgun (WGS) entry which is preliminary data.</text>
</comment>
<dbReference type="RefSeq" id="WP_182615091.1">
    <property type="nucleotide sequence ID" value="NZ_BAAATF010000007.1"/>
</dbReference>
<keyword evidence="3" id="KW-0812">Transmembrane</keyword>
<gene>
    <name evidence="5" type="ORF">FHX71_001478</name>
</gene>
<evidence type="ECO:0000256" key="1">
    <source>
        <dbReference type="ARBA" id="ARBA00022737"/>
    </source>
</evidence>
<feature type="region of interest" description="Disordered" evidence="2">
    <location>
        <begin position="1467"/>
        <end position="1490"/>
    </location>
</feature>
<evidence type="ECO:0000256" key="2">
    <source>
        <dbReference type="SAM" id="MobiDB-lite"/>
    </source>
</evidence>
<evidence type="ECO:0000256" key="3">
    <source>
        <dbReference type="SAM" id="Phobius"/>
    </source>
</evidence>
<dbReference type="InterPro" id="IPR047900">
    <property type="entry name" value="Choice_anch_G"/>
</dbReference>
<sequence length="1546" mass="154841">MAVTSALIVTSAGLPAVAVDNYPDEPAEAAASVLDSDLLEEALLGAASSDAGSESNPGPNTENIDVDLLGSQLLQIGDLEIPVDQILDFGQVGALASTSEASGPQDADAVSGLVGADGGVTLDGTDDEFGAASLDVLSLARLAGADGLTDEIVDELTVELGAAASQVTAEDGVFLDPDGGVTGPGQYRLGDADLQLHSPAIEDAAGAVSDIGGLVDTEIESLVNDTLDLSALTDLLAAVPGIPEPTLTVQSDLQDTLVEAVVGEPITSENQLVTIDLSTGELQLHLEHLVDGTDPWSGDDGVGLNGLAPNTEVLDEQTTAQVLDAVAEILQEVTQIMTGAVEEALDAVTVNIAFFDQSALGRLDVSWSVPLVGAVNGDFPQAVNRSTGVQAATGALLTTTINGLGNTAAPIFGAVYDLLISDAGDQIFEELIDPLTEGISDTLGEALSPVFEVLVQVVSLQINRQVTETCTTADGEELLADVEVSALSLGLVESADAGRVGLGNSGARIDACELAIEPTLAVDPGEVGPGGTTTVTGEGYTPDSTVTVQLTDADGDPVGEPVVVDTDENGAFETPLTVPDDAEPGDYTVVGTDDSTGTPAEAALTVIPAAEIDPTLTVDPAEAVPGDTTTVTGEGYTPDSTVTVQLTDVDGNPVGEPVVVDTDEDGAFTTDLTVPEDAEPGDYTVVGTDDTTGTPAEAALTIVAAPIEPTLTVDPTEAVPGGTTTVTGEGYTPDSTVTVQLTDADGNPVGEPVVVDTDEDGAFTTDLTVPEDTEPGDYTVVGTDDTTGTPAEAALTVAAVPIEPTLTLDPAEVEQGGTTTMSGTGYTPNSTVTVQLVDADGDPVGGPVSLGTDEDGAFTTDVVIAETVEPGEYTVVGTDDTTGTPAEAALTIVAAPIEPTLTVDPTEVVPGDTTTVTGEGYTPDSTVTVQLTDADGNPVGEPVVVDTDENGDFTADLTVPEDAEPGDYTVVATDDTTGTSAEETLTVVAAPIEPTLTVDPTEVVPGDTTTVTGEGYTPDSTVTVQLTDADGNPVGEPVVVDTDENGDFTTDLTVPEDAEPGDYTVVATDDTTGTSAEETLNVVAAPITPELTLAPTEVAPGGSTAVSGTGFTPDSTVTVQLTDADGNPVGEPVTVDTDDNGAFSTLLAVPEDAEPGDYTVAATDDTTGTSVEAALAVSDEAPAVNPAVTVDPSEVEPGGTVTVNGAGYTPDSTATVQLTDADGNPVGEPVTVQTDENGALTTDLVVPEDAEPGDYTVVVTDVTSGEAAEAPLVVAPVDPGEQCTDPTLTVDPSTVEPGGEVTVTGTGFPAGVDVTVTLTDAAGEPVGEPVVAVPDDTCGFTVTITVPEDTEPGIHVIVAEPSDGSEGAEVPVEVTGGDARTLTAWFEDESVAVGDSQTFYASGFEPGEMVTGVIRSREIVLTGTAADEDGTVSWTFTVPADFGTGTHSGIATSAEAGDSAVATFVVEPTAGGGSGNDPGTGTGAGTGTGTGGGGLAQTGADVATLVTGALLLLAAGGLLIRRRRQLGEALATAVGRTPGGEVPRTH</sequence>
<dbReference type="SUPFAM" id="SSF49319">
    <property type="entry name" value="Actinoxanthin-like"/>
    <property type="match status" value="5"/>
</dbReference>
<evidence type="ECO:0000313" key="6">
    <source>
        <dbReference type="Proteomes" id="UP000540568"/>
    </source>
</evidence>
<evidence type="ECO:0000259" key="4">
    <source>
        <dbReference type="Pfam" id="PF06458"/>
    </source>
</evidence>
<dbReference type="InterPro" id="IPR009459">
    <property type="entry name" value="MucBP_dom"/>
</dbReference>
<evidence type="ECO:0000313" key="5">
    <source>
        <dbReference type="EMBL" id="MBA8807536.1"/>
    </source>
</evidence>
<feature type="transmembrane region" description="Helical" evidence="3">
    <location>
        <begin position="1502"/>
        <end position="1520"/>
    </location>
</feature>
<dbReference type="Proteomes" id="UP000540568">
    <property type="component" value="Unassembled WGS sequence"/>
</dbReference>
<protein>
    <submittedName>
        <fullName evidence="5">LPXTG-motif cell wall-anchored protein</fullName>
    </submittedName>
</protein>
<dbReference type="Gene3D" id="2.60.40.230">
    <property type="entry name" value="Neocarzinostatin-like"/>
    <property type="match status" value="6"/>
</dbReference>
<proteinExistence type="predicted"/>
<keyword evidence="3" id="KW-1133">Transmembrane helix</keyword>
<feature type="compositionally biased region" description="Gly residues" evidence="2">
    <location>
        <begin position="1470"/>
        <end position="1490"/>
    </location>
</feature>
<dbReference type="EMBL" id="JACGWV010000001">
    <property type="protein sequence ID" value="MBA8807536.1"/>
    <property type="molecule type" value="Genomic_DNA"/>
</dbReference>
<dbReference type="NCBIfam" id="TIGR01167">
    <property type="entry name" value="LPXTG_anchor"/>
    <property type="match status" value="1"/>
</dbReference>
<feature type="region of interest" description="Disordered" evidence="2">
    <location>
        <begin position="1027"/>
        <end position="1046"/>
    </location>
</feature>
<name>A0A7W3PDA8_9MICO</name>
<keyword evidence="6" id="KW-1185">Reference proteome</keyword>
<dbReference type="Pfam" id="PF06458">
    <property type="entry name" value="MucBP"/>
    <property type="match status" value="2"/>
</dbReference>
<accession>A0A7W3PDA8</accession>